<evidence type="ECO:0000313" key="5">
    <source>
        <dbReference type="Proteomes" id="UP000663853"/>
    </source>
</evidence>
<dbReference type="Proteomes" id="UP000663853">
    <property type="component" value="Unassembled WGS sequence"/>
</dbReference>
<keyword evidence="2" id="KW-0812">Transmembrane</keyword>
<organism evidence="4 5">
    <name type="scientific">Rhizoctonia solani</name>
    <dbReference type="NCBI Taxonomy" id="456999"/>
    <lineage>
        <taxon>Eukaryota</taxon>
        <taxon>Fungi</taxon>
        <taxon>Dikarya</taxon>
        <taxon>Basidiomycota</taxon>
        <taxon>Agaricomycotina</taxon>
        <taxon>Agaricomycetes</taxon>
        <taxon>Cantharellales</taxon>
        <taxon>Ceratobasidiaceae</taxon>
        <taxon>Rhizoctonia</taxon>
    </lineage>
</organism>
<evidence type="ECO:0000313" key="4">
    <source>
        <dbReference type="EMBL" id="CAE6503847.1"/>
    </source>
</evidence>
<feature type="region of interest" description="Disordered" evidence="1">
    <location>
        <begin position="42"/>
        <end position="87"/>
    </location>
</feature>
<evidence type="ECO:0000256" key="2">
    <source>
        <dbReference type="SAM" id="Phobius"/>
    </source>
</evidence>
<dbReference type="EMBL" id="CAJMXA010003571">
    <property type="protein sequence ID" value="CAE6503847.1"/>
    <property type="molecule type" value="Genomic_DNA"/>
</dbReference>
<dbReference type="AlphaFoldDB" id="A0A8H3D1S9"/>
<gene>
    <name evidence="4" type="ORF">RDB_LOCUS116588</name>
</gene>
<evidence type="ECO:0000256" key="1">
    <source>
        <dbReference type="SAM" id="MobiDB-lite"/>
    </source>
</evidence>
<reference evidence="4" key="1">
    <citation type="submission" date="2021-01" db="EMBL/GenBank/DDBJ databases">
        <authorList>
            <person name="Kaushik A."/>
        </authorList>
    </citation>
    <scope>NUCLEOTIDE SEQUENCE</scope>
    <source>
        <strain evidence="4">AG6-10EEA</strain>
    </source>
</reference>
<feature type="transmembrane region" description="Helical" evidence="2">
    <location>
        <begin position="256"/>
        <end position="280"/>
    </location>
</feature>
<feature type="transmembrane region" description="Helical" evidence="2">
    <location>
        <begin position="201"/>
        <end position="219"/>
    </location>
</feature>
<feature type="compositionally biased region" description="Basic and acidic residues" evidence="1">
    <location>
        <begin position="66"/>
        <end position="80"/>
    </location>
</feature>
<dbReference type="Pfam" id="PF20153">
    <property type="entry name" value="DUF6535"/>
    <property type="match status" value="1"/>
</dbReference>
<name>A0A8H3D1S9_9AGAM</name>
<feature type="transmembrane region" description="Helical" evidence="2">
    <location>
        <begin position="335"/>
        <end position="354"/>
    </location>
</feature>
<feature type="transmembrane region" description="Helical" evidence="2">
    <location>
        <begin position="286"/>
        <end position="314"/>
    </location>
</feature>
<feature type="compositionally biased region" description="Low complexity" evidence="1">
    <location>
        <begin position="44"/>
        <end position="58"/>
    </location>
</feature>
<proteinExistence type="predicted"/>
<protein>
    <recommendedName>
        <fullName evidence="3">DUF6535 domain-containing protein</fullName>
    </recommendedName>
</protein>
<evidence type="ECO:0000259" key="3">
    <source>
        <dbReference type="Pfam" id="PF20153"/>
    </source>
</evidence>
<comment type="caution">
    <text evidence="4">The sequence shown here is derived from an EMBL/GenBank/DDBJ whole genome shotgun (WGS) entry which is preliminary data.</text>
</comment>
<dbReference type="InterPro" id="IPR045338">
    <property type="entry name" value="DUF6535"/>
</dbReference>
<sequence>MNAVFPSGLGRSALRPTRIIRKQLDGNVMSAGHPIPKVGTAEYASQQPQSQHRPQQAHTSSAQDLGIKDRPRDDRPRGDGSSEDFGMEGAELSKEATIWKSYVKEADEYDKELVEGWNNSLEVILVFAALFSAVATAFILESSKKLEPDPSLASVNTLLAISQNLLAITSNVQVEGLETPAGSNQKAAFVPPRTVVIVNTLWYASLALSIATSFIAMLAKEWCHSFLAGRTGDTFSQAQRRQQKWTMIKRWKMQELLMVLPSLIHLSLLFFAAGLCIDVWELNTIVAIPIICISALAVLFYVWSSIAATLVDFYPYTTIISNILRSTFTKASFRLFVIWFWPVPLLCLALDLIWKTTLELVYNSMRLLLKFPRVLCCCNPRLFGNEPIVWWKLTGLPKQITFPITMFILRSIKPRRLNYNHQKDITILALQWLIENCETPASVEVALQAIAGASQNHPREPLLQCEAALMINQKLALSNILGSEMSELEDRRYTRALNFLESDGPSGSEFQPDRSLSGNELQVTIGRLQSSNELYISGLLSERKFPANDLNLAALRLGSIAASHCLKVARRNAPRPLDEPTLQLITQITQATTKFRRELHPAAAVSLFNAVALLSASSNGFPRTEVEVIINLCLQLLRNMRRGNDPSAILKNTPFHAILSVVGLASEPLPLWVQIPPLLCVLCLDRHEGRPEERIAQTLSVGRLLSDAPSMTEIDTYSLLWVGVTEVLSHREPRRVDRSFSGRNEGPADVINLTGFEETDMTDLTRLQATKEVYRVTQTVKPSISNYLFLVRSACNPEGQLLDHEVGVLLSRFCFPVLSADLIDALTEHNLVARLRTTIGAGDISNANSFIAATQLWILYVLLGDVNRFREQEQLRSMLGRADERGIGRQHLERMILERRLKVPGEGNHLEIYSSRIVECILQTGHYEAERYKGLKSRTMDGLKDVSPRIRGLSHFSPPNTGKLTQIPTRPPKPPHVAMTVKPPPQAKPRPAVGVGPSRPSRPGQFRRV</sequence>
<feature type="compositionally biased region" description="Polar residues" evidence="1">
    <location>
        <begin position="957"/>
        <end position="968"/>
    </location>
</feature>
<keyword evidence="2" id="KW-0472">Membrane</keyword>
<feature type="region of interest" description="Disordered" evidence="1">
    <location>
        <begin position="949"/>
        <end position="1009"/>
    </location>
</feature>
<feature type="domain" description="DUF6535" evidence="3">
    <location>
        <begin position="99"/>
        <end position="281"/>
    </location>
</feature>
<keyword evidence="2" id="KW-1133">Transmembrane helix</keyword>
<accession>A0A8H3D1S9</accession>